<sequence length="368" mass="43134">MKLIYCTSIALSNKLANRAQVYSMAKQFQKKMGEFFFLGVNYTNIDDRKLNIICFNNRKSYILAWKYIKFIKNNKIDYIYCREARLLFFIILYSKLFLRFKLIFTYEVHSFFQRNMIDELVDRFLSRYVNNFIFVTKNLADRYIIKYSISKNKTLVSPDGVDLEIFNINLSKEGARKKLGLPFDKKIIIYTGKFKTMGMDKGINDILKVLKIINDNNLLFVAVGGSKNELDYYNKLANQLNTQEKVKLFGMTTQDNLAIYQKAADALLMPFPHNTHYAYYMSPLKMFEYMASKQPIIASDLPSIREVLNKNNSIIVKPERPDELAKGVKIALEDKNLVKKITEQAFQDVGRYTWKIRVEDILEFIKCV</sequence>
<dbReference type="InterPro" id="IPR028098">
    <property type="entry name" value="Glyco_trans_4-like_N"/>
</dbReference>
<dbReference type="PANTHER" id="PTHR12526:SF629">
    <property type="entry name" value="TEICHURONIC ACID BIOSYNTHESIS GLYCOSYLTRANSFERASE TUAH-RELATED"/>
    <property type="match status" value="1"/>
</dbReference>
<dbReference type="PANTHER" id="PTHR12526">
    <property type="entry name" value="GLYCOSYLTRANSFERASE"/>
    <property type="match status" value="1"/>
</dbReference>
<feature type="domain" description="Glycosyltransferase subfamily 4-like N-terminal" evidence="4">
    <location>
        <begin position="56"/>
        <end position="164"/>
    </location>
</feature>
<dbReference type="Proteomes" id="UP000183192">
    <property type="component" value="Unassembled WGS sequence"/>
</dbReference>
<dbReference type="EMBL" id="MNUU01000004">
    <property type="protein sequence ID" value="OIO08691.1"/>
    <property type="molecule type" value="Genomic_DNA"/>
</dbReference>
<evidence type="ECO:0000313" key="5">
    <source>
        <dbReference type="EMBL" id="OIO08691.1"/>
    </source>
</evidence>
<protein>
    <recommendedName>
        <fullName evidence="7">Glycosyl transferase family 1 domain-containing protein</fullName>
    </recommendedName>
</protein>
<evidence type="ECO:0000259" key="4">
    <source>
        <dbReference type="Pfam" id="PF13439"/>
    </source>
</evidence>
<evidence type="ECO:0000256" key="2">
    <source>
        <dbReference type="ARBA" id="ARBA00022679"/>
    </source>
</evidence>
<gene>
    <name evidence="5" type="ORF">AUJ27_00285</name>
</gene>
<evidence type="ECO:0008006" key="7">
    <source>
        <dbReference type="Google" id="ProtNLM"/>
    </source>
</evidence>
<evidence type="ECO:0000313" key="6">
    <source>
        <dbReference type="Proteomes" id="UP000183192"/>
    </source>
</evidence>
<comment type="caution">
    <text evidence="5">The sequence shown here is derived from an EMBL/GenBank/DDBJ whole genome shotgun (WGS) entry which is preliminary data.</text>
</comment>
<organism evidence="5 6">
    <name type="scientific">Candidatus Falkowbacteria bacterium CG1_02_37_44</name>
    <dbReference type="NCBI Taxonomy" id="1805146"/>
    <lineage>
        <taxon>Bacteria</taxon>
        <taxon>Candidatus Falkowiibacteriota</taxon>
    </lineage>
</organism>
<keyword evidence="1" id="KW-0328">Glycosyltransferase</keyword>
<dbReference type="InterPro" id="IPR001296">
    <property type="entry name" value="Glyco_trans_1"/>
</dbReference>
<feature type="domain" description="Glycosyl transferase family 1" evidence="3">
    <location>
        <begin position="173"/>
        <end position="346"/>
    </location>
</feature>
<dbReference type="Pfam" id="PF00534">
    <property type="entry name" value="Glycos_transf_1"/>
    <property type="match status" value="1"/>
</dbReference>
<reference evidence="5 6" key="1">
    <citation type="journal article" date="2016" name="Environ. Microbiol.">
        <title>Genomic resolution of a cold subsurface aquifer community provides metabolic insights for novel microbes adapted to high CO concentrations.</title>
        <authorList>
            <person name="Probst A.J."/>
            <person name="Castelle C.J."/>
            <person name="Singh A."/>
            <person name="Brown C.T."/>
            <person name="Anantharaman K."/>
            <person name="Sharon I."/>
            <person name="Hug L.A."/>
            <person name="Burstein D."/>
            <person name="Emerson J.B."/>
            <person name="Thomas B.C."/>
            <person name="Banfield J.F."/>
        </authorList>
    </citation>
    <scope>NUCLEOTIDE SEQUENCE [LARGE SCALE GENOMIC DNA]</scope>
    <source>
        <strain evidence="5">CG1_02_37_44</strain>
    </source>
</reference>
<dbReference type="Gene3D" id="3.40.50.2000">
    <property type="entry name" value="Glycogen Phosphorylase B"/>
    <property type="match status" value="2"/>
</dbReference>
<evidence type="ECO:0000256" key="1">
    <source>
        <dbReference type="ARBA" id="ARBA00022676"/>
    </source>
</evidence>
<keyword evidence="2" id="KW-0808">Transferase</keyword>
<evidence type="ECO:0000259" key="3">
    <source>
        <dbReference type="Pfam" id="PF00534"/>
    </source>
</evidence>
<dbReference type="AlphaFoldDB" id="A0A1J4TCQ5"/>
<dbReference type="STRING" id="1805146.AUJ27_00285"/>
<accession>A0A1J4TCQ5</accession>
<dbReference type="Pfam" id="PF13439">
    <property type="entry name" value="Glyco_transf_4"/>
    <property type="match status" value="1"/>
</dbReference>
<name>A0A1J4TCQ5_9BACT</name>
<dbReference type="SUPFAM" id="SSF53756">
    <property type="entry name" value="UDP-Glycosyltransferase/glycogen phosphorylase"/>
    <property type="match status" value="1"/>
</dbReference>
<proteinExistence type="predicted"/>
<dbReference type="GO" id="GO:0016757">
    <property type="term" value="F:glycosyltransferase activity"/>
    <property type="evidence" value="ECO:0007669"/>
    <property type="project" value="UniProtKB-KW"/>
</dbReference>